<organism evidence="2 3">
    <name type="scientific">Thalassotalea agarivorans</name>
    <name type="common">Thalassomonas agarivorans</name>
    <dbReference type="NCBI Taxonomy" id="349064"/>
    <lineage>
        <taxon>Bacteria</taxon>
        <taxon>Pseudomonadati</taxon>
        <taxon>Pseudomonadota</taxon>
        <taxon>Gammaproteobacteria</taxon>
        <taxon>Alteromonadales</taxon>
        <taxon>Colwelliaceae</taxon>
        <taxon>Thalassotalea</taxon>
    </lineage>
</organism>
<evidence type="ECO:0000313" key="2">
    <source>
        <dbReference type="EMBL" id="SET05838.1"/>
    </source>
</evidence>
<proteinExistence type="predicted"/>
<dbReference type="Proteomes" id="UP000199308">
    <property type="component" value="Unassembled WGS sequence"/>
</dbReference>
<gene>
    <name evidence="2" type="ORF">SAMN05660429_00941</name>
</gene>
<evidence type="ECO:0000313" key="3">
    <source>
        <dbReference type="Proteomes" id="UP000199308"/>
    </source>
</evidence>
<feature type="signal peptide" evidence="1">
    <location>
        <begin position="1"/>
        <end position="24"/>
    </location>
</feature>
<dbReference type="OrthoDB" id="6314958at2"/>
<accession>A0A1I0BG50</accession>
<protein>
    <submittedName>
        <fullName evidence="2">Uncharacterized protein</fullName>
    </submittedName>
</protein>
<dbReference type="STRING" id="349064.SAMN05660429_00941"/>
<keyword evidence="3" id="KW-1185">Reference proteome</keyword>
<dbReference type="EMBL" id="FOHK01000004">
    <property type="protein sequence ID" value="SET05838.1"/>
    <property type="molecule type" value="Genomic_DNA"/>
</dbReference>
<dbReference type="AlphaFoldDB" id="A0A1I0BG50"/>
<reference evidence="2 3" key="1">
    <citation type="submission" date="2016-10" db="EMBL/GenBank/DDBJ databases">
        <authorList>
            <person name="de Groot N.N."/>
        </authorList>
    </citation>
    <scope>NUCLEOTIDE SEQUENCE [LARGE SCALE GENOMIC DNA]</scope>
    <source>
        <strain evidence="2 3">DSM 19706</strain>
    </source>
</reference>
<dbReference type="PROSITE" id="PS51257">
    <property type="entry name" value="PROKAR_LIPOPROTEIN"/>
    <property type="match status" value="1"/>
</dbReference>
<keyword evidence="1" id="KW-0732">Signal</keyword>
<feature type="chain" id="PRO_5011577289" evidence="1">
    <location>
        <begin position="25"/>
        <end position="136"/>
    </location>
</feature>
<name>A0A1I0BG50_THASX</name>
<sequence>MIKRTLNAFIVVAMLVAFVGQALAFTAMSCDMSSESSHQSHQNMDHSAMGHADMDHSMMDHSTMNHGTMSNNSQNSHEDCCGADCACPVAACMNISMVGSEPKTAYLARLSEAVFSPSVNHTTSIYTSLYRPPIFA</sequence>
<evidence type="ECO:0000256" key="1">
    <source>
        <dbReference type="SAM" id="SignalP"/>
    </source>
</evidence>
<dbReference type="RefSeq" id="WP_093328098.1">
    <property type="nucleotide sequence ID" value="NZ_AP027363.1"/>
</dbReference>